<comment type="catalytic activity">
    <reaction evidence="1">
        <text>Hydrolyzes the link between N-acetylmuramoyl residues and L-amino acid residues in certain cell-wall glycopeptides.</text>
        <dbReference type="EC" id="3.5.1.28"/>
    </reaction>
</comment>
<evidence type="ECO:0000256" key="4">
    <source>
        <dbReference type="ARBA" id="ARBA00023316"/>
    </source>
</evidence>
<evidence type="ECO:0000256" key="3">
    <source>
        <dbReference type="ARBA" id="ARBA00022801"/>
    </source>
</evidence>
<evidence type="ECO:0000256" key="1">
    <source>
        <dbReference type="ARBA" id="ARBA00001561"/>
    </source>
</evidence>
<dbReference type="EMBL" id="SNZH01000006">
    <property type="protein sequence ID" value="TDR44153.1"/>
    <property type="molecule type" value="Genomic_DNA"/>
</dbReference>
<name>A0A4R6YZ84_9GAMM</name>
<dbReference type="Proteomes" id="UP000295293">
    <property type="component" value="Unassembled WGS sequence"/>
</dbReference>
<gene>
    <name evidence="7" type="ORF">DFR29_106301</name>
</gene>
<keyword evidence="3" id="KW-0378">Hydrolase</keyword>
<accession>A0A4R6YZ84</accession>
<feature type="chain" id="PRO_5020289419" description="N-acetylmuramoyl-L-alanine amidase" evidence="5">
    <location>
        <begin position="23"/>
        <end position="604"/>
    </location>
</feature>
<dbReference type="SMART" id="SM00644">
    <property type="entry name" value="Ami_2"/>
    <property type="match status" value="1"/>
</dbReference>
<keyword evidence="5" id="KW-0732">Signal</keyword>
<dbReference type="GO" id="GO:0008745">
    <property type="term" value="F:N-acetylmuramoyl-L-alanine amidase activity"/>
    <property type="evidence" value="ECO:0007669"/>
    <property type="project" value="UniProtKB-EC"/>
</dbReference>
<dbReference type="PANTHER" id="PTHR30417">
    <property type="entry name" value="N-ACETYLMURAMOYL-L-ALANINE AMIDASE AMID"/>
    <property type="match status" value="1"/>
</dbReference>
<keyword evidence="4" id="KW-0961">Cell wall biogenesis/degradation</keyword>
<dbReference type="GO" id="GO:0009253">
    <property type="term" value="P:peptidoglycan catabolic process"/>
    <property type="evidence" value="ECO:0007669"/>
    <property type="project" value="InterPro"/>
</dbReference>
<dbReference type="EC" id="3.5.1.28" evidence="2"/>
<evidence type="ECO:0000313" key="7">
    <source>
        <dbReference type="EMBL" id="TDR44153.1"/>
    </source>
</evidence>
<feature type="domain" description="N-acetylmuramoyl-L-alanine amidase" evidence="6">
    <location>
        <begin position="266"/>
        <end position="409"/>
    </location>
</feature>
<dbReference type="InterPro" id="IPR036505">
    <property type="entry name" value="Amidase/PGRP_sf"/>
</dbReference>
<dbReference type="RefSeq" id="WP_208113582.1">
    <property type="nucleotide sequence ID" value="NZ_SNZH01000006.1"/>
</dbReference>
<dbReference type="GO" id="GO:0009254">
    <property type="term" value="P:peptidoglycan turnover"/>
    <property type="evidence" value="ECO:0007669"/>
    <property type="project" value="TreeGrafter"/>
</dbReference>
<evidence type="ECO:0000259" key="6">
    <source>
        <dbReference type="SMART" id="SM00644"/>
    </source>
</evidence>
<protein>
    <recommendedName>
        <fullName evidence="2">N-acetylmuramoyl-L-alanine amidase</fullName>
        <ecNumber evidence="2">3.5.1.28</ecNumber>
    </recommendedName>
</protein>
<comment type="caution">
    <text evidence="7">The sequence shown here is derived from an EMBL/GenBank/DDBJ whole genome shotgun (WGS) entry which is preliminary data.</text>
</comment>
<dbReference type="GO" id="GO:0071555">
    <property type="term" value="P:cell wall organization"/>
    <property type="evidence" value="ECO:0007669"/>
    <property type="project" value="UniProtKB-KW"/>
</dbReference>
<feature type="signal peptide" evidence="5">
    <location>
        <begin position="1"/>
        <end position="22"/>
    </location>
</feature>
<keyword evidence="8" id="KW-1185">Reference proteome</keyword>
<dbReference type="CDD" id="cd06583">
    <property type="entry name" value="PGRP"/>
    <property type="match status" value="1"/>
</dbReference>
<sequence>MRHTCLALAVSALLGMTATAGAQSTQPDIGRENTIEKKQADLAQARAAFPDYFAAAYARYPRLPAGLLEGVAYVQSRWVMLDGAYTDAAEAPSAIGLMGLYNGNGFRDQVAEAASLLGIARTQIEQEPYWNVMAAAALLSRAQAELPRGSTEAALLQAYAGVAAGKSAIDAFARESFAYDVLLSIDRGADDDGIRIASRAIDWEKQFGLDALVRQRAPFVRLDVSRGSVEVDGYHVDTVDETLRRTDPVTEAIESTDYGPALWVASPYFHARGQSITAVAIHTMQGSYAGSISWFQSNPSSVSAHYLIRSSDGQITQMVRESQAAHHIGSQNGYTLGIEHEGFVNNASWYTTAMYNASAALTRHFCSTYSISCASAYNGDAHSGIVVLAASVKVKGHQHFPDNTHTDPGINWDWRRYYTLLNPGSGGTTTLLDSFESSEGHFTSTPSYSGSTTGINATSTAERDCTIAKAGNCSEHLTLVDNPANTQDWAVRFLSGGGTPGSNSSVSRNGRVGFWVYVGGSGFTVGVGIDDGAATERSTQKAVAANTWTYVEWNLADAGQWDAWVGGNGSIDAASVTLDAIWLEHAHTTFTVNAYIDDVQWKSN</sequence>
<evidence type="ECO:0000256" key="5">
    <source>
        <dbReference type="SAM" id="SignalP"/>
    </source>
</evidence>
<dbReference type="Pfam" id="PF01510">
    <property type="entry name" value="Amidase_2"/>
    <property type="match status" value="1"/>
</dbReference>
<evidence type="ECO:0000313" key="8">
    <source>
        <dbReference type="Proteomes" id="UP000295293"/>
    </source>
</evidence>
<dbReference type="InterPro" id="IPR051206">
    <property type="entry name" value="NAMLAA_amidase_2"/>
</dbReference>
<dbReference type="SUPFAM" id="SSF55846">
    <property type="entry name" value="N-acetylmuramoyl-L-alanine amidase-like"/>
    <property type="match status" value="1"/>
</dbReference>
<dbReference type="PANTHER" id="PTHR30417:SF1">
    <property type="entry name" value="N-ACETYLMURAMOYL-L-ALANINE AMIDASE AMID"/>
    <property type="match status" value="1"/>
</dbReference>
<dbReference type="Gene3D" id="3.40.80.10">
    <property type="entry name" value="Peptidoglycan recognition protein-like"/>
    <property type="match status" value="1"/>
</dbReference>
<evidence type="ECO:0000256" key="2">
    <source>
        <dbReference type="ARBA" id="ARBA00011901"/>
    </source>
</evidence>
<dbReference type="InterPro" id="IPR002502">
    <property type="entry name" value="Amidase_domain"/>
</dbReference>
<organism evidence="7 8">
    <name type="scientific">Tahibacter aquaticus</name>
    <dbReference type="NCBI Taxonomy" id="520092"/>
    <lineage>
        <taxon>Bacteria</taxon>
        <taxon>Pseudomonadati</taxon>
        <taxon>Pseudomonadota</taxon>
        <taxon>Gammaproteobacteria</taxon>
        <taxon>Lysobacterales</taxon>
        <taxon>Rhodanobacteraceae</taxon>
        <taxon>Tahibacter</taxon>
    </lineage>
</organism>
<proteinExistence type="predicted"/>
<reference evidence="7 8" key="1">
    <citation type="submission" date="2019-03" db="EMBL/GenBank/DDBJ databases">
        <title>Genomic Encyclopedia of Type Strains, Phase IV (KMG-IV): sequencing the most valuable type-strain genomes for metagenomic binning, comparative biology and taxonomic classification.</title>
        <authorList>
            <person name="Goeker M."/>
        </authorList>
    </citation>
    <scope>NUCLEOTIDE SEQUENCE [LARGE SCALE GENOMIC DNA]</scope>
    <source>
        <strain evidence="7 8">DSM 21667</strain>
    </source>
</reference>
<dbReference type="AlphaFoldDB" id="A0A4R6YZ84"/>